<dbReference type="Proteomes" id="UP000038009">
    <property type="component" value="Unassembled WGS sequence"/>
</dbReference>
<dbReference type="EMBL" id="LJSK01000893">
    <property type="protein sequence ID" value="KPI82489.1"/>
    <property type="molecule type" value="Genomic_DNA"/>
</dbReference>
<keyword evidence="2" id="KW-1185">Reference proteome</keyword>
<protein>
    <submittedName>
        <fullName evidence="1">Uncharacterized protein</fullName>
    </submittedName>
</protein>
<dbReference type="AlphaFoldDB" id="A0A0N0P235"/>
<gene>
    <name evidence="1" type="ORF">ABL78_8501</name>
</gene>
<reference evidence="1 2" key="1">
    <citation type="journal article" date="2015" name="PLoS Pathog.">
        <title>Leptomonas seymouri: Adaptations to the Dixenous Life Cycle Analyzed by Genome Sequencing, Transcriptome Profiling and Co-infection with Leishmania donovani.</title>
        <authorList>
            <person name="Kraeva N."/>
            <person name="Butenko A."/>
            <person name="Hlavacova J."/>
            <person name="Kostygov A."/>
            <person name="Myskova J."/>
            <person name="Grybchuk D."/>
            <person name="Lestinova T."/>
            <person name="Votypka J."/>
            <person name="Volf P."/>
            <person name="Opperdoes F."/>
            <person name="Flegontov P."/>
            <person name="Lukes J."/>
            <person name="Yurchenko V."/>
        </authorList>
    </citation>
    <scope>NUCLEOTIDE SEQUENCE [LARGE SCALE GENOMIC DNA]</scope>
    <source>
        <strain evidence="1 2">ATCC 30220</strain>
    </source>
</reference>
<proteinExistence type="predicted"/>
<evidence type="ECO:0000313" key="2">
    <source>
        <dbReference type="Proteomes" id="UP000038009"/>
    </source>
</evidence>
<sequence length="159" mass="18316">MNKLVKAETGKLAVIYAQRVANISKRLVQSSLRSITMIVNVIHQSRRHLGKTLIQLTIGHFCRVRNLALDHHPTRFRKEINGLHEVRIHMGGQGGVVFEGRSDFFWPFRNNMRPIISSVASTMGRGKGGNTLQRFPALVMLFQFRHQAVKTRYLFFKYI</sequence>
<organism evidence="1 2">
    <name type="scientific">Leptomonas seymouri</name>
    <dbReference type="NCBI Taxonomy" id="5684"/>
    <lineage>
        <taxon>Eukaryota</taxon>
        <taxon>Discoba</taxon>
        <taxon>Euglenozoa</taxon>
        <taxon>Kinetoplastea</taxon>
        <taxon>Metakinetoplastina</taxon>
        <taxon>Trypanosomatida</taxon>
        <taxon>Trypanosomatidae</taxon>
        <taxon>Leishmaniinae</taxon>
        <taxon>Leptomonas</taxon>
    </lineage>
</organism>
<name>A0A0N0P235_LEPSE</name>
<evidence type="ECO:0000313" key="1">
    <source>
        <dbReference type="EMBL" id="KPI82489.1"/>
    </source>
</evidence>
<accession>A0A0N0P235</accession>
<dbReference type="VEuPathDB" id="TriTrypDB:Lsey_0895_0010"/>
<comment type="caution">
    <text evidence="1">The sequence shown here is derived from an EMBL/GenBank/DDBJ whole genome shotgun (WGS) entry which is preliminary data.</text>
</comment>